<comment type="caution">
    <text evidence="3">The sequence shown here is derived from an EMBL/GenBank/DDBJ whole genome shotgun (WGS) entry which is preliminary data.</text>
</comment>
<evidence type="ECO:0000313" key="3">
    <source>
        <dbReference type="EMBL" id="KAK6933444.1"/>
    </source>
</evidence>
<gene>
    <name evidence="3" type="ORF">RJ641_036338</name>
</gene>
<feature type="compositionally biased region" description="Basic residues" evidence="1">
    <location>
        <begin position="90"/>
        <end position="99"/>
    </location>
</feature>
<dbReference type="AlphaFoldDB" id="A0AAN8VH26"/>
<dbReference type="Proteomes" id="UP001370490">
    <property type="component" value="Unassembled WGS sequence"/>
</dbReference>
<keyword evidence="4" id="KW-1185">Reference proteome</keyword>
<feature type="region of interest" description="Disordered" evidence="1">
    <location>
        <begin position="90"/>
        <end position="130"/>
    </location>
</feature>
<dbReference type="InterPro" id="IPR004367">
    <property type="entry name" value="Cyclin_C-dom"/>
</dbReference>
<proteinExistence type="predicted"/>
<organism evidence="3 4">
    <name type="scientific">Dillenia turbinata</name>
    <dbReference type="NCBI Taxonomy" id="194707"/>
    <lineage>
        <taxon>Eukaryota</taxon>
        <taxon>Viridiplantae</taxon>
        <taxon>Streptophyta</taxon>
        <taxon>Embryophyta</taxon>
        <taxon>Tracheophyta</taxon>
        <taxon>Spermatophyta</taxon>
        <taxon>Magnoliopsida</taxon>
        <taxon>eudicotyledons</taxon>
        <taxon>Gunneridae</taxon>
        <taxon>Pentapetalae</taxon>
        <taxon>Dilleniales</taxon>
        <taxon>Dilleniaceae</taxon>
        <taxon>Dillenia</taxon>
    </lineage>
</organism>
<dbReference type="SMART" id="SM00385">
    <property type="entry name" value="CYCLIN"/>
    <property type="match status" value="1"/>
</dbReference>
<evidence type="ECO:0000259" key="2">
    <source>
        <dbReference type="SMART" id="SM00385"/>
    </source>
</evidence>
<dbReference type="Gene3D" id="1.10.472.10">
    <property type="entry name" value="Cyclin-like"/>
    <property type="match status" value="1"/>
</dbReference>
<accession>A0AAN8VH26</accession>
<dbReference type="InterPro" id="IPR036915">
    <property type="entry name" value="Cyclin-like_sf"/>
</dbReference>
<dbReference type="SUPFAM" id="SSF47954">
    <property type="entry name" value="Cyclin-like"/>
    <property type="match status" value="1"/>
</dbReference>
<dbReference type="EMBL" id="JBAMMX010000009">
    <property type="protein sequence ID" value="KAK6933444.1"/>
    <property type="molecule type" value="Genomic_DNA"/>
</dbReference>
<feature type="domain" description="Cyclin-like" evidence="2">
    <location>
        <begin position="185"/>
        <end position="272"/>
    </location>
</feature>
<protein>
    <submittedName>
        <fullName evidence="3">Cyclin, C-terminal domain</fullName>
    </submittedName>
</protein>
<reference evidence="3 4" key="1">
    <citation type="submission" date="2023-12" db="EMBL/GenBank/DDBJ databases">
        <title>A high-quality genome assembly for Dillenia turbinata (Dilleniales).</title>
        <authorList>
            <person name="Chanderbali A."/>
        </authorList>
    </citation>
    <scope>NUCLEOTIDE SEQUENCE [LARGE SCALE GENOMIC DNA]</scope>
    <source>
        <strain evidence="3">LSX21</strain>
        <tissue evidence="3">Leaf</tissue>
    </source>
</reference>
<evidence type="ECO:0000256" key="1">
    <source>
        <dbReference type="SAM" id="MobiDB-lite"/>
    </source>
</evidence>
<name>A0AAN8VH26_9MAGN</name>
<sequence length="274" mass="30645">MTSSYFFASCTLRSRASSCNCPCILEAVAVEEDGADVYILLNDSIRNILPFFTPPNASHHKAIVSADGPNEKKVERNVDGAKAAAIPKNLQKRVPPKPKPKPENVIVISSDTEKEEDIKKESKPSKSKKKIQSLTSVLTARSKVACRLTNKPKEDIVDIDSTDFNELAIVKYVEDMVRRREPQLVGMSAMLIASKYEEFWPPELENLVYFYAELGIMNYSTSIVYCPSMLAASVVYAIRCTLSKVPAWSETLRLHTRFSEPQLIDCKSEMSLSN</sequence>
<dbReference type="InterPro" id="IPR013763">
    <property type="entry name" value="Cyclin-like_dom"/>
</dbReference>
<evidence type="ECO:0000313" key="4">
    <source>
        <dbReference type="Proteomes" id="UP001370490"/>
    </source>
</evidence>
<dbReference type="Pfam" id="PF02984">
    <property type="entry name" value="Cyclin_C"/>
    <property type="match status" value="1"/>
</dbReference>